<organism evidence="12 13">
    <name type="scientific">Fusarium kuroshium</name>
    <dbReference type="NCBI Taxonomy" id="2010991"/>
    <lineage>
        <taxon>Eukaryota</taxon>
        <taxon>Fungi</taxon>
        <taxon>Dikarya</taxon>
        <taxon>Ascomycota</taxon>
        <taxon>Pezizomycotina</taxon>
        <taxon>Sordariomycetes</taxon>
        <taxon>Hypocreomycetidae</taxon>
        <taxon>Hypocreales</taxon>
        <taxon>Nectriaceae</taxon>
        <taxon>Fusarium</taxon>
        <taxon>Fusarium solani species complex</taxon>
    </lineage>
</organism>
<feature type="region of interest" description="Disordered" evidence="10">
    <location>
        <begin position="595"/>
        <end position="623"/>
    </location>
</feature>
<keyword evidence="5 9" id="KW-0067">ATP-binding</keyword>
<feature type="domain" description="DALR anticodon binding" evidence="11">
    <location>
        <begin position="519"/>
        <end position="650"/>
    </location>
</feature>
<dbReference type="Proteomes" id="UP000277212">
    <property type="component" value="Unassembled WGS sequence"/>
</dbReference>
<comment type="catalytic activity">
    <reaction evidence="8">
        <text>tRNA(Arg) + L-arginine + ATP = L-arginyl-tRNA(Arg) + AMP + diphosphate</text>
        <dbReference type="Rhea" id="RHEA:20301"/>
        <dbReference type="Rhea" id="RHEA-COMP:9658"/>
        <dbReference type="Rhea" id="RHEA-COMP:9673"/>
        <dbReference type="ChEBI" id="CHEBI:30616"/>
        <dbReference type="ChEBI" id="CHEBI:32682"/>
        <dbReference type="ChEBI" id="CHEBI:33019"/>
        <dbReference type="ChEBI" id="CHEBI:78442"/>
        <dbReference type="ChEBI" id="CHEBI:78513"/>
        <dbReference type="ChEBI" id="CHEBI:456215"/>
        <dbReference type="EC" id="6.1.1.19"/>
    </reaction>
</comment>
<dbReference type="InterPro" id="IPR014729">
    <property type="entry name" value="Rossmann-like_a/b/a_fold"/>
</dbReference>
<protein>
    <recommendedName>
        <fullName evidence="2">arginine--tRNA ligase</fullName>
        <ecNumber evidence="2">6.1.1.19</ecNumber>
    </recommendedName>
</protein>
<dbReference type="Pfam" id="PF00750">
    <property type="entry name" value="tRNA-synt_1d"/>
    <property type="match status" value="1"/>
</dbReference>
<keyword evidence="7 9" id="KW-0030">Aminoacyl-tRNA synthetase</keyword>
<dbReference type="Pfam" id="PF05746">
    <property type="entry name" value="DALR_1"/>
    <property type="match status" value="1"/>
</dbReference>
<dbReference type="AlphaFoldDB" id="A0A3M2SGI9"/>
<evidence type="ECO:0000256" key="8">
    <source>
        <dbReference type="ARBA" id="ARBA00049339"/>
    </source>
</evidence>
<proteinExistence type="inferred from homology"/>
<feature type="compositionally biased region" description="Polar residues" evidence="10">
    <location>
        <begin position="612"/>
        <end position="621"/>
    </location>
</feature>
<evidence type="ECO:0000256" key="2">
    <source>
        <dbReference type="ARBA" id="ARBA00012837"/>
    </source>
</evidence>
<evidence type="ECO:0000256" key="9">
    <source>
        <dbReference type="RuleBase" id="RU363038"/>
    </source>
</evidence>
<keyword evidence="3 9" id="KW-0436">Ligase</keyword>
<keyword evidence="4 9" id="KW-0547">Nucleotide-binding</keyword>
<accession>A0A3M2SGI9</accession>
<keyword evidence="6 9" id="KW-0648">Protein biosynthesis</keyword>
<dbReference type="Gene3D" id="1.10.730.10">
    <property type="entry name" value="Isoleucyl-tRNA Synthetase, Domain 1"/>
    <property type="match status" value="1"/>
</dbReference>
<dbReference type="EMBL" id="NKUJ01000051">
    <property type="protein sequence ID" value="RMJ16222.1"/>
    <property type="molecule type" value="Genomic_DNA"/>
</dbReference>
<dbReference type="PANTHER" id="PTHR11956">
    <property type="entry name" value="ARGINYL-TRNA SYNTHETASE"/>
    <property type="match status" value="1"/>
</dbReference>
<dbReference type="GO" id="GO:0005524">
    <property type="term" value="F:ATP binding"/>
    <property type="evidence" value="ECO:0007669"/>
    <property type="project" value="UniProtKB-KW"/>
</dbReference>
<dbReference type="InterPro" id="IPR036695">
    <property type="entry name" value="Arg-tRNA-synth_N_sf"/>
</dbReference>
<gene>
    <name evidence="12" type="ORF">CDV36_004110</name>
</gene>
<reference evidence="12 13" key="1">
    <citation type="submission" date="2017-06" db="EMBL/GenBank/DDBJ databases">
        <title>Comparative genomic analysis of Ambrosia Fusariam Clade fungi.</title>
        <authorList>
            <person name="Stajich J.E."/>
            <person name="Carrillo J."/>
            <person name="Kijimoto T."/>
            <person name="Eskalen A."/>
            <person name="O'Donnell K."/>
            <person name="Kasson M."/>
        </authorList>
    </citation>
    <scope>NUCLEOTIDE SEQUENCE [LARGE SCALE GENOMIC DNA]</scope>
    <source>
        <strain evidence="12">UCR3666</strain>
    </source>
</reference>
<sequence length="666" mass="74373">MASPTDTVAGLNALLHGLSLEPIPESASPAALKRPVEIWRYYLAEFLSKLTILNCDATTIREAIASTTETSLGDLTLILPRLKLQNVDNKALNRLAFSVAAQLPFSSLFLAPRVDDIQLRMKFSPDTLPRLLLPYIADRRSAYGFDLSQGLRDPKEPKKGKKKVIIEFSSPNLATGFSGNNLRSTLLGDFIANLYEAMGWEVVRLNYLADWGKHIALLVGGYKRFGSEKKLQQEGSIHLLDVYAQMEGLFKPVQDPKGKAKQGEKCASPVEDKTIGVERDETFKRMESGDGETMKLFQHFRDITIEDLRVEYQRLGIDFDEFSGESQVQPATITKVENALQEKGILKESNGSWVIDWAKHTGKKGLSTQTIRGRDGATRYPLRDVAAALEREEKFTFDKMVYVTSSAQDSHFQQVFSALELMGRRDLIEKLQHMSFGAMQGLEGNSLREILDNCEARMRDAMNMEHDEDDVDGSAAERITNNAMVGALLAQELSRKKSHSYTFELKKLTSFSSHSGPMLQGCHTRLTALINELRTEGAETSEIDYAVLKDPDCANLLRVMAQFPDVVVAVYKSAEPHSLLGYLYRLMDSLSLVVPHPDEEDDEEDDEDERGSVQTVQQESSGGEKKARLVLYQNARQVLGNGMKLLGFPLDLQDVVVDFTSDSARL</sequence>
<evidence type="ECO:0000256" key="3">
    <source>
        <dbReference type="ARBA" id="ARBA00022598"/>
    </source>
</evidence>
<name>A0A3M2SGI9_9HYPO</name>
<dbReference type="InterPro" id="IPR008909">
    <property type="entry name" value="DALR_anticod-bd"/>
</dbReference>
<dbReference type="PRINTS" id="PR01038">
    <property type="entry name" value="TRNASYNTHARG"/>
</dbReference>
<dbReference type="STRING" id="2010991.A0A3M2SGI9"/>
<dbReference type="InterPro" id="IPR035684">
    <property type="entry name" value="ArgRS_core"/>
</dbReference>
<comment type="caution">
    <text evidence="12">The sequence shown here is derived from an EMBL/GenBank/DDBJ whole genome shotgun (WGS) entry which is preliminary data.</text>
</comment>
<evidence type="ECO:0000256" key="4">
    <source>
        <dbReference type="ARBA" id="ARBA00022741"/>
    </source>
</evidence>
<dbReference type="InterPro" id="IPR009080">
    <property type="entry name" value="tRNAsynth_Ia_anticodon-bd"/>
</dbReference>
<dbReference type="GO" id="GO:0005739">
    <property type="term" value="C:mitochondrion"/>
    <property type="evidence" value="ECO:0007669"/>
    <property type="project" value="TreeGrafter"/>
</dbReference>
<dbReference type="GO" id="GO:0006420">
    <property type="term" value="P:arginyl-tRNA aminoacylation"/>
    <property type="evidence" value="ECO:0007669"/>
    <property type="project" value="InterPro"/>
</dbReference>
<evidence type="ECO:0000256" key="7">
    <source>
        <dbReference type="ARBA" id="ARBA00023146"/>
    </source>
</evidence>
<dbReference type="PANTHER" id="PTHR11956:SF11">
    <property type="entry name" value="ARGININE--TRNA LIGASE, MITOCHONDRIAL-RELATED"/>
    <property type="match status" value="1"/>
</dbReference>
<keyword evidence="13" id="KW-1185">Reference proteome</keyword>
<dbReference type="Gene3D" id="3.30.1360.70">
    <property type="entry name" value="Arginyl tRNA synthetase N-terminal domain"/>
    <property type="match status" value="1"/>
</dbReference>
<dbReference type="GO" id="GO:0004814">
    <property type="term" value="F:arginine-tRNA ligase activity"/>
    <property type="evidence" value="ECO:0007669"/>
    <property type="project" value="UniProtKB-EC"/>
</dbReference>
<dbReference type="SMART" id="SM00836">
    <property type="entry name" value="DALR_1"/>
    <property type="match status" value="1"/>
</dbReference>
<dbReference type="SUPFAM" id="SSF47323">
    <property type="entry name" value="Anticodon-binding domain of a subclass of class I aminoacyl-tRNA synthetases"/>
    <property type="match status" value="1"/>
</dbReference>
<evidence type="ECO:0000313" key="12">
    <source>
        <dbReference type="EMBL" id="RMJ16222.1"/>
    </source>
</evidence>
<evidence type="ECO:0000256" key="6">
    <source>
        <dbReference type="ARBA" id="ARBA00022917"/>
    </source>
</evidence>
<evidence type="ECO:0000256" key="1">
    <source>
        <dbReference type="ARBA" id="ARBA00005594"/>
    </source>
</evidence>
<dbReference type="EC" id="6.1.1.19" evidence="2"/>
<dbReference type="InterPro" id="IPR001278">
    <property type="entry name" value="Arg-tRNA-ligase"/>
</dbReference>
<evidence type="ECO:0000313" key="13">
    <source>
        <dbReference type="Proteomes" id="UP000277212"/>
    </source>
</evidence>
<dbReference type="GO" id="GO:0032543">
    <property type="term" value="P:mitochondrial translation"/>
    <property type="evidence" value="ECO:0007669"/>
    <property type="project" value="TreeGrafter"/>
</dbReference>
<dbReference type="SUPFAM" id="SSF55190">
    <property type="entry name" value="Arginyl-tRNA synthetase (ArgRS), N-terminal 'additional' domain"/>
    <property type="match status" value="1"/>
</dbReference>
<dbReference type="SUPFAM" id="SSF52374">
    <property type="entry name" value="Nucleotidylyl transferase"/>
    <property type="match status" value="1"/>
</dbReference>
<feature type="compositionally biased region" description="Acidic residues" evidence="10">
    <location>
        <begin position="598"/>
        <end position="609"/>
    </location>
</feature>
<dbReference type="OrthoDB" id="68056at2759"/>
<evidence type="ECO:0000259" key="11">
    <source>
        <dbReference type="SMART" id="SM00836"/>
    </source>
</evidence>
<evidence type="ECO:0000256" key="10">
    <source>
        <dbReference type="SAM" id="MobiDB-lite"/>
    </source>
</evidence>
<dbReference type="Gene3D" id="3.40.50.620">
    <property type="entry name" value="HUPs"/>
    <property type="match status" value="1"/>
</dbReference>
<comment type="similarity">
    <text evidence="1 9">Belongs to the class-I aminoacyl-tRNA synthetase family.</text>
</comment>
<evidence type="ECO:0000256" key="5">
    <source>
        <dbReference type="ARBA" id="ARBA00022840"/>
    </source>
</evidence>